<protein>
    <submittedName>
        <fullName evidence="9">Undecaprenyl-phosphate glucose phosphotransferase</fullName>
        <ecNumber evidence="9">2.7.8.31</ecNumber>
    </submittedName>
</protein>
<dbReference type="InterPro" id="IPR036291">
    <property type="entry name" value="NAD(P)-bd_dom_sf"/>
</dbReference>
<evidence type="ECO:0000256" key="3">
    <source>
        <dbReference type="ARBA" id="ARBA00022679"/>
    </source>
</evidence>
<accession>A0A3N5YF14</accession>
<keyword evidence="10" id="KW-1185">Reference proteome</keyword>
<dbReference type="AlphaFoldDB" id="A0A3N5YF14"/>
<feature type="transmembrane region" description="Helical" evidence="7">
    <location>
        <begin position="282"/>
        <end position="303"/>
    </location>
</feature>
<dbReference type="SUPFAM" id="SSF51735">
    <property type="entry name" value="NAD(P)-binding Rossmann-fold domains"/>
    <property type="match status" value="1"/>
</dbReference>
<gene>
    <name evidence="9" type="ORF">DRW07_03625</name>
</gene>
<feature type="transmembrane region" description="Helical" evidence="7">
    <location>
        <begin position="78"/>
        <end position="99"/>
    </location>
</feature>
<dbReference type="InterPro" id="IPR017475">
    <property type="entry name" value="EPS_sugar_tfrase"/>
</dbReference>
<evidence type="ECO:0000256" key="5">
    <source>
        <dbReference type="ARBA" id="ARBA00022989"/>
    </source>
</evidence>
<keyword evidence="3 9" id="KW-0808">Transferase</keyword>
<dbReference type="Gene3D" id="3.40.50.720">
    <property type="entry name" value="NAD(P)-binding Rossmann-like Domain"/>
    <property type="match status" value="1"/>
</dbReference>
<dbReference type="NCBIfam" id="TIGR03025">
    <property type="entry name" value="EPS_sugtrans"/>
    <property type="match status" value="1"/>
</dbReference>
<evidence type="ECO:0000256" key="6">
    <source>
        <dbReference type="ARBA" id="ARBA00023136"/>
    </source>
</evidence>
<comment type="similarity">
    <text evidence="2">Belongs to the bacterial sugar transferase family.</text>
</comment>
<dbReference type="EC" id="2.7.8.31" evidence="9"/>
<evidence type="ECO:0000256" key="4">
    <source>
        <dbReference type="ARBA" id="ARBA00022692"/>
    </source>
</evidence>
<dbReference type="RefSeq" id="WP_124026506.1">
    <property type="nucleotide sequence ID" value="NZ_JBHRSN010000005.1"/>
</dbReference>
<dbReference type="PANTHER" id="PTHR30576">
    <property type="entry name" value="COLANIC BIOSYNTHESIS UDP-GLUCOSE LIPID CARRIER TRANSFERASE"/>
    <property type="match status" value="1"/>
</dbReference>
<keyword evidence="4 7" id="KW-0812">Transmembrane</keyword>
<evidence type="ECO:0000256" key="7">
    <source>
        <dbReference type="SAM" id="Phobius"/>
    </source>
</evidence>
<keyword evidence="5 7" id="KW-1133">Transmembrane helix</keyword>
<feature type="transmembrane region" description="Helical" evidence="7">
    <location>
        <begin position="46"/>
        <end position="66"/>
    </location>
</feature>
<comment type="caution">
    <text evidence="9">The sequence shown here is derived from an EMBL/GenBank/DDBJ whole genome shotgun (WGS) entry which is preliminary data.</text>
</comment>
<evidence type="ECO:0000256" key="1">
    <source>
        <dbReference type="ARBA" id="ARBA00004141"/>
    </source>
</evidence>
<dbReference type="OrthoDB" id="9808602at2"/>
<dbReference type="InterPro" id="IPR017473">
    <property type="entry name" value="Undecaprenyl-P_gluc_Ptfrase"/>
</dbReference>
<dbReference type="PANTHER" id="PTHR30576:SF21">
    <property type="entry name" value="UDP-GLUCOSE:UNDECAPRENYL-PHOSPHATE GLUCOSE-1-PHOSPHATE TRANSFERASE"/>
    <property type="match status" value="1"/>
</dbReference>
<dbReference type="GO" id="GO:0089702">
    <property type="term" value="F:undecaprenyl-phosphate glucose phosphotransferase activity"/>
    <property type="evidence" value="ECO:0007669"/>
    <property type="project" value="UniProtKB-EC"/>
</dbReference>
<feature type="domain" description="Bacterial sugar transferase" evidence="8">
    <location>
        <begin position="277"/>
        <end position="459"/>
    </location>
</feature>
<dbReference type="Proteomes" id="UP000275281">
    <property type="component" value="Unassembled WGS sequence"/>
</dbReference>
<organism evidence="9 10">
    <name type="scientific">Alteromonas sediminis</name>
    <dbReference type="NCBI Taxonomy" id="2259342"/>
    <lineage>
        <taxon>Bacteria</taxon>
        <taxon>Pseudomonadati</taxon>
        <taxon>Pseudomonadota</taxon>
        <taxon>Gammaproteobacteria</taxon>
        <taxon>Alteromonadales</taxon>
        <taxon>Alteromonadaceae</taxon>
        <taxon>Alteromonas/Salinimonas group</taxon>
        <taxon>Alteromonas</taxon>
    </lineage>
</organism>
<dbReference type="GO" id="GO:0009242">
    <property type="term" value="P:colanic acid biosynthetic process"/>
    <property type="evidence" value="ECO:0007669"/>
    <property type="project" value="TreeGrafter"/>
</dbReference>
<evidence type="ECO:0000313" key="9">
    <source>
        <dbReference type="EMBL" id="RPJ68505.1"/>
    </source>
</evidence>
<dbReference type="NCBIfam" id="TIGR03023">
    <property type="entry name" value="WcaJ_sugtrans"/>
    <property type="match status" value="1"/>
</dbReference>
<dbReference type="GO" id="GO:0016020">
    <property type="term" value="C:membrane"/>
    <property type="evidence" value="ECO:0007669"/>
    <property type="project" value="UniProtKB-SubCell"/>
</dbReference>
<dbReference type="Pfam" id="PF02397">
    <property type="entry name" value="Bac_transf"/>
    <property type="match status" value="1"/>
</dbReference>
<evidence type="ECO:0000256" key="2">
    <source>
        <dbReference type="ARBA" id="ARBA00006464"/>
    </source>
</evidence>
<evidence type="ECO:0000259" key="8">
    <source>
        <dbReference type="Pfam" id="PF02397"/>
    </source>
</evidence>
<evidence type="ECO:0000313" key="10">
    <source>
        <dbReference type="Proteomes" id="UP000275281"/>
    </source>
</evidence>
<feature type="transmembrane region" description="Helical" evidence="7">
    <location>
        <begin position="21"/>
        <end position="40"/>
    </location>
</feature>
<sequence>MTNHTGFVKNNVNTFAAAYRFVDLLVIHLSLMLALVIYGLEFSNDYLLLSLTANITFAIAAESNALYRSWRSGFFKQLIFYTFVSWGVAVTAMLLLMFFSKTSETYSRVAIALWIGMGGLALISWRTLFGIFLTHMRKKGHNTRSVAIIGMSEAGIRLAHEINYRKETGYRVEAFYDDRGQDRLDNTFADKLVGDVESGVRAARANQYDTIFIAMPMKAEARIRDILFRLGDTTADVQLIPNFFMFSMMQTTMSHVGNIQTLSVYNNPMSGGAAALKRFEDIVLSSIILSLIALPMLAIAIGIKLTSKGPVIFKQDRYGLNGKRIKMWKFRSMTVTENSDVVTQATKGDARITRFGAFLRRTSLDELPQFINVLKGDMSVIGPRPHAVAHNEEYRKMVDFYMLRHKVKPGITGWAQVNGWRGETETLDKMKKRIEYDLDYIRHWSLWMDFKILILTLFKGFVNKNAY</sequence>
<dbReference type="InterPro" id="IPR003362">
    <property type="entry name" value="Bact_transf"/>
</dbReference>
<comment type="subcellular location">
    <subcellularLocation>
        <location evidence="1">Membrane</location>
        <topology evidence="1">Multi-pass membrane protein</topology>
    </subcellularLocation>
</comment>
<dbReference type="EMBL" id="RPOK01000001">
    <property type="protein sequence ID" value="RPJ68505.1"/>
    <property type="molecule type" value="Genomic_DNA"/>
</dbReference>
<dbReference type="Pfam" id="PF13727">
    <property type="entry name" value="CoA_binding_3"/>
    <property type="match status" value="1"/>
</dbReference>
<reference evidence="9 10" key="1">
    <citation type="submission" date="2018-11" db="EMBL/GenBank/DDBJ databases">
        <authorList>
            <person name="Ye M.-Q."/>
            <person name="Du Z.-J."/>
        </authorList>
    </citation>
    <scope>NUCLEOTIDE SEQUENCE [LARGE SCALE GENOMIC DNA]</scope>
    <source>
        <strain evidence="9 10">U0105</strain>
    </source>
</reference>
<proteinExistence type="inferred from homology"/>
<name>A0A3N5YF14_9ALTE</name>
<feature type="transmembrane region" description="Helical" evidence="7">
    <location>
        <begin position="111"/>
        <end position="134"/>
    </location>
</feature>
<keyword evidence="6 7" id="KW-0472">Membrane</keyword>